<dbReference type="PANTHER" id="PTHR47332:SF6">
    <property type="entry name" value="SET DOMAIN-CONTAINING PROTEIN"/>
    <property type="match status" value="1"/>
</dbReference>
<dbReference type="InterPro" id="IPR053185">
    <property type="entry name" value="SET_domain_protein"/>
</dbReference>
<dbReference type="Gene3D" id="2.170.270.10">
    <property type="entry name" value="SET domain"/>
    <property type="match status" value="1"/>
</dbReference>
<dbReference type="InterPro" id="IPR001214">
    <property type="entry name" value="SET_dom"/>
</dbReference>
<feature type="domain" description="SET" evidence="1">
    <location>
        <begin position="1"/>
        <end position="119"/>
    </location>
</feature>
<comment type="caution">
    <text evidence="2">The sequence shown here is derived from an EMBL/GenBank/DDBJ whole genome shotgun (WGS) entry which is preliminary data.</text>
</comment>
<dbReference type="Proteomes" id="UP001174691">
    <property type="component" value="Unassembled WGS sequence"/>
</dbReference>
<keyword evidence="3" id="KW-1185">Reference proteome</keyword>
<dbReference type="PANTHER" id="PTHR47332">
    <property type="entry name" value="SET DOMAIN-CONTAINING PROTEIN 5"/>
    <property type="match status" value="1"/>
</dbReference>
<dbReference type="EMBL" id="JANBVN010000148">
    <property type="protein sequence ID" value="KAJ9138250.1"/>
    <property type="molecule type" value="Genomic_DNA"/>
</dbReference>
<accession>A0AA38RHX3</accession>
<proteinExistence type="predicted"/>
<evidence type="ECO:0000313" key="2">
    <source>
        <dbReference type="EMBL" id="KAJ9138250.1"/>
    </source>
</evidence>
<dbReference type="Pfam" id="PF00856">
    <property type="entry name" value="SET"/>
    <property type="match status" value="1"/>
</dbReference>
<protein>
    <submittedName>
        <fullName evidence="2">SET domain-containing protein</fullName>
    </submittedName>
</protein>
<reference evidence="2" key="1">
    <citation type="submission" date="2022-07" db="EMBL/GenBank/DDBJ databases">
        <title>Fungi with potential for degradation of polypropylene.</title>
        <authorList>
            <person name="Gostincar C."/>
        </authorList>
    </citation>
    <scope>NUCLEOTIDE SEQUENCE</scope>
    <source>
        <strain evidence="2">EXF-13287</strain>
    </source>
</reference>
<evidence type="ECO:0000313" key="3">
    <source>
        <dbReference type="Proteomes" id="UP001174691"/>
    </source>
</evidence>
<dbReference type="SUPFAM" id="SSF82199">
    <property type="entry name" value="SET domain"/>
    <property type="match status" value="1"/>
</dbReference>
<dbReference type="AlphaFoldDB" id="A0AA38RHX3"/>
<dbReference type="PROSITE" id="PS50280">
    <property type="entry name" value="SET"/>
    <property type="match status" value="1"/>
</dbReference>
<organism evidence="2 3">
    <name type="scientific">Coniochaeta hoffmannii</name>
    <dbReference type="NCBI Taxonomy" id="91930"/>
    <lineage>
        <taxon>Eukaryota</taxon>
        <taxon>Fungi</taxon>
        <taxon>Dikarya</taxon>
        <taxon>Ascomycota</taxon>
        <taxon>Pezizomycotina</taxon>
        <taxon>Sordariomycetes</taxon>
        <taxon>Sordariomycetidae</taxon>
        <taxon>Coniochaetales</taxon>
        <taxon>Coniochaetaceae</taxon>
        <taxon>Coniochaeta</taxon>
    </lineage>
</organism>
<gene>
    <name evidence="2" type="ORF">NKR19_g7920</name>
</gene>
<name>A0AA38RHX3_9PEZI</name>
<evidence type="ECO:0000259" key="1">
    <source>
        <dbReference type="PROSITE" id="PS50280"/>
    </source>
</evidence>
<dbReference type="InterPro" id="IPR046341">
    <property type="entry name" value="SET_dom_sf"/>
</dbReference>
<sequence length="256" mass="29647">MVDYPTIIAQMDFWEALGEDQIRAVLQRAIQQLPSEQQDIVMSLDRSTGGGLVQDILNTNIFGIELDGVMHMGLYPLSSRHNHNCRPNAFWRYSKDNLAMEVVAIRDIEPGEEITHSYDILGRNYKDRQEALKGGWGFTCRCPLCSSSRKTIQQSDWRRDRIREIRRILETQDDLTGDLVDKLASEMLRVISEEQLEVQLVLYYEIIARAYMVVFDLGKARAYAKMAEDAWIRYGGLDHDNVEGMQQLWRDLDEIL</sequence>
<dbReference type="CDD" id="cd20071">
    <property type="entry name" value="SET_SMYD"/>
    <property type="match status" value="1"/>
</dbReference>